<proteinExistence type="predicted"/>
<accession>A6JMD2</accession>
<sequence length="27" mass="2982">MSFSSHNSVCLFIYVLAPFGERFGEGS</sequence>
<protein>
    <submittedName>
        <fullName evidence="1">RCG53226</fullName>
    </submittedName>
</protein>
<dbReference type="Proteomes" id="UP000234681">
    <property type="component" value="Chromosome X"/>
</dbReference>
<gene>
    <name evidence="1" type="ORF">rCG_53226</name>
</gene>
<dbReference type="AlphaFoldDB" id="A6JMD2"/>
<dbReference type="EMBL" id="CH473991">
    <property type="protein sequence ID" value="EDM10794.1"/>
    <property type="molecule type" value="Genomic_DNA"/>
</dbReference>
<evidence type="ECO:0000313" key="1">
    <source>
        <dbReference type="EMBL" id="EDM10794.1"/>
    </source>
</evidence>
<organism evidence="1 2">
    <name type="scientific">Rattus norvegicus</name>
    <name type="common">Rat</name>
    <dbReference type="NCBI Taxonomy" id="10116"/>
    <lineage>
        <taxon>Eukaryota</taxon>
        <taxon>Metazoa</taxon>
        <taxon>Chordata</taxon>
        <taxon>Craniata</taxon>
        <taxon>Vertebrata</taxon>
        <taxon>Euteleostomi</taxon>
        <taxon>Mammalia</taxon>
        <taxon>Eutheria</taxon>
        <taxon>Euarchontoglires</taxon>
        <taxon>Glires</taxon>
        <taxon>Rodentia</taxon>
        <taxon>Myomorpha</taxon>
        <taxon>Muroidea</taxon>
        <taxon>Muridae</taxon>
        <taxon>Murinae</taxon>
        <taxon>Rattus</taxon>
    </lineage>
</organism>
<reference evidence="2" key="1">
    <citation type="submission" date="2005-09" db="EMBL/GenBank/DDBJ databases">
        <authorList>
            <person name="Mural R.J."/>
            <person name="Li P.W."/>
            <person name="Adams M.D."/>
            <person name="Amanatides P.G."/>
            <person name="Baden-Tillson H."/>
            <person name="Barnstead M."/>
            <person name="Chin S.H."/>
            <person name="Dew I."/>
            <person name="Evans C.A."/>
            <person name="Ferriera S."/>
            <person name="Flanigan M."/>
            <person name="Fosler C."/>
            <person name="Glodek A."/>
            <person name="Gu Z."/>
            <person name="Holt R.A."/>
            <person name="Jennings D."/>
            <person name="Kraft C.L."/>
            <person name="Lu F."/>
            <person name="Nguyen T."/>
            <person name="Nusskern D.R."/>
            <person name="Pfannkoch C.M."/>
            <person name="Sitter C."/>
            <person name="Sutton G.G."/>
            <person name="Venter J.C."/>
            <person name="Wang Z."/>
            <person name="Woodage T."/>
            <person name="Zheng X.H."/>
            <person name="Zhong F."/>
        </authorList>
    </citation>
    <scope>NUCLEOTIDE SEQUENCE [LARGE SCALE GENOMIC DNA]</scope>
    <source>
        <strain>BN</strain>
        <strain evidence="2">Sprague-Dawley</strain>
    </source>
</reference>
<evidence type="ECO:0000313" key="2">
    <source>
        <dbReference type="Proteomes" id="UP000234681"/>
    </source>
</evidence>
<name>A6JMD2_RAT</name>